<dbReference type="GO" id="GO:1902201">
    <property type="term" value="P:negative regulation of bacterial-type flagellum-dependent cell motility"/>
    <property type="evidence" value="ECO:0007669"/>
    <property type="project" value="TreeGrafter"/>
</dbReference>
<dbReference type="InterPro" id="IPR043128">
    <property type="entry name" value="Rev_trsase/Diguanyl_cyclase"/>
</dbReference>
<dbReference type="CDD" id="cd17574">
    <property type="entry name" value="REC_OmpR"/>
    <property type="match status" value="1"/>
</dbReference>
<reference evidence="4 5" key="1">
    <citation type="submission" date="2015-08" db="EMBL/GenBank/DDBJ databases">
        <title>The complete genome sequence of Bacillus beveridgei MLTeJB.</title>
        <authorList>
            <person name="Hanson T.E."/>
            <person name="Mesa C."/>
            <person name="Basesman S.M."/>
            <person name="Oremland R.S."/>
        </authorList>
    </citation>
    <scope>NUCLEOTIDE SEQUENCE [LARGE SCALE GENOMIC DNA]</scope>
    <source>
        <strain evidence="4 5">MLTeJB</strain>
    </source>
</reference>
<evidence type="ECO:0000313" key="4">
    <source>
        <dbReference type="EMBL" id="AOM81807.1"/>
    </source>
</evidence>
<organism evidence="4 5">
    <name type="scientific">Salisediminibacterium beveridgei</name>
    <dbReference type="NCBI Taxonomy" id="632773"/>
    <lineage>
        <taxon>Bacteria</taxon>
        <taxon>Bacillati</taxon>
        <taxon>Bacillota</taxon>
        <taxon>Bacilli</taxon>
        <taxon>Bacillales</taxon>
        <taxon>Bacillaceae</taxon>
        <taxon>Salisediminibacterium</taxon>
    </lineage>
</organism>
<dbReference type="PANTHER" id="PTHR45138:SF9">
    <property type="entry name" value="DIGUANYLATE CYCLASE DGCM-RELATED"/>
    <property type="match status" value="1"/>
</dbReference>
<dbReference type="FunFam" id="3.30.70.270:FF:000001">
    <property type="entry name" value="Diguanylate cyclase domain protein"/>
    <property type="match status" value="1"/>
</dbReference>
<keyword evidence="5" id="KW-1185">Reference proteome</keyword>
<dbReference type="AlphaFoldDB" id="A0A1D7QS18"/>
<dbReference type="Proteomes" id="UP000094463">
    <property type="component" value="Chromosome"/>
</dbReference>
<keyword evidence="1" id="KW-0597">Phosphoprotein</keyword>
<dbReference type="InterPro" id="IPR011006">
    <property type="entry name" value="CheY-like_superfamily"/>
</dbReference>
<feature type="domain" description="Response regulatory" evidence="2">
    <location>
        <begin position="411"/>
        <end position="535"/>
    </location>
</feature>
<dbReference type="SUPFAM" id="SSF52172">
    <property type="entry name" value="CheY-like"/>
    <property type="match status" value="2"/>
</dbReference>
<dbReference type="InterPro" id="IPR001789">
    <property type="entry name" value="Sig_transdc_resp-reg_receiver"/>
</dbReference>
<dbReference type="KEGG" id="bbev:BBEV_0413"/>
<dbReference type="GO" id="GO:0000160">
    <property type="term" value="P:phosphorelay signal transduction system"/>
    <property type="evidence" value="ECO:0007669"/>
    <property type="project" value="InterPro"/>
</dbReference>
<evidence type="ECO:0000259" key="2">
    <source>
        <dbReference type="PROSITE" id="PS50110"/>
    </source>
</evidence>
<dbReference type="Gene3D" id="3.40.50.2300">
    <property type="match status" value="2"/>
</dbReference>
<gene>
    <name evidence="4" type="primary">yhcK-1</name>
    <name evidence="4" type="ORF">BBEV_0413</name>
</gene>
<proteinExistence type="predicted"/>
<name>A0A1D7QS18_9BACI</name>
<dbReference type="EMBL" id="CP012502">
    <property type="protein sequence ID" value="AOM81807.1"/>
    <property type="molecule type" value="Genomic_DNA"/>
</dbReference>
<protein>
    <submittedName>
        <fullName evidence="4">Putative diguanylate cyclase (GGDEF domain)</fullName>
    </submittedName>
</protein>
<sequence>MDKYAEMLQQSIDQQVSDWNSRGGVTERDMYQFFHRLKGTAATVGLTDWEDHLKQSLRILDEESDQVLREEERRDYLAPFVLSDPVTDVTPFKNAALWKDASENAVILVIHENPDDAVWLRGILELSGKEVVMALSMKRALDMSYKMMPSLIIADYATVHSSAEDQNPRKNLMERAIRDFIPVIYTTADFTPKEAQTAYYEGVIDYLDETLFTEMMPAILDNRIQFSQKVNQALIMDELTGVYNRRYMNKRLKELTEGHRRTADRGWTFVLMDLDHFKKVNDTFGHATGDEVLKVFAAMSKQAAENCGEVFRYGGEEFAMIIHSGSSDVVAGVINAVREALSHHVFKADGVSFTVTFSSGVYRLDHEEPAHLKSVIESADQALYQAKNSGRNRTLFFEDLDFSNLQFKEIRLLIVDDDPAVCSLIKDNVSGWDRLAGYPLHVYDYQTGRGFLQRDWYREGDLYFILLDGNLPDTDGVEILEELRASYQSDSMVIVMITARSAEHEVMHALNKGADDYVTKPFSIGELTARIERISERVFTT</sequence>
<dbReference type="CDD" id="cd01949">
    <property type="entry name" value="GGDEF"/>
    <property type="match status" value="1"/>
</dbReference>
<evidence type="ECO:0000313" key="5">
    <source>
        <dbReference type="Proteomes" id="UP000094463"/>
    </source>
</evidence>
<dbReference type="InterPro" id="IPR050469">
    <property type="entry name" value="Diguanylate_Cyclase"/>
</dbReference>
<dbReference type="GO" id="GO:0005886">
    <property type="term" value="C:plasma membrane"/>
    <property type="evidence" value="ECO:0007669"/>
    <property type="project" value="TreeGrafter"/>
</dbReference>
<dbReference type="RefSeq" id="WP_069363943.1">
    <property type="nucleotide sequence ID" value="NZ_CP012502.1"/>
</dbReference>
<dbReference type="PROSITE" id="PS50110">
    <property type="entry name" value="RESPONSE_REGULATORY"/>
    <property type="match status" value="1"/>
</dbReference>
<dbReference type="CDD" id="cd00156">
    <property type="entry name" value="REC"/>
    <property type="match status" value="1"/>
</dbReference>
<dbReference type="NCBIfam" id="TIGR00254">
    <property type="entry name" value="GGDEF"/>
    <property type="match status" value="1"/>
</dbReference>
<dbReference type="Pfam" id="PF00990">
    <property type="entry name" value="GGDEF"/>
    <property type="match status" value="1"/>
</dbReference>
<dbReference type="SMART" id="SM00448">
    <property type="entry name" value="REC"/>
    <property type="match status" value="1"/>
</dbReference>
<dbReference type="GO" id="GO:0043709">
    <property type="term" value="P:cell adhesion involved in single-species biofilm formation"/>
    <property type="evidence" value="ECO:0007669"/>
    <property type="project" value="TreeGrafter"/>
</dbReference>
<dbReference type="InterPro" id="IPR000160">
    <property type="entry name" value="GGDEF_dom"/>
</dbReference>
<dbReference type="STRING" id="632773.BBEV_0413"/>
<dbReference type="InterPro" id="IPR029787">
    <property type="entry name" value="Nucleotide_cyclase"/>
</dbReference>
<dbReference type="GO" id="GO:0052621">
    <property type="term" value="F:diguanylate cyclase activity"/>
    <property type="evidence" value="ECO:0007669"/>
    <property type="project" value="TreeGrafter"/>
</dbReference>
<feature type="modified residue" description="4-aspartylphosphate" evidence="1">
    <location>
        <position position="468"/>
    </location>
</feature>
<dbReference type="PROSITE" id="PS50887">
    <property type="entry name" value="GGDEF"/>
    <property type="match status" value="1"/>
</dbReference>
<dbReference type="OrthoDB" id="9759607at2"/>
<dbReference type="Pfam" id="PF00072">
    <property type="entry name" value="Response_reg"/>
    <property type="match status" value="1"/>
</dbReference>
<feature type="domain" description="GGDEF" evidence="3">
    <location>
        <begin position="265"/>
        <end position="399"/>
    </location>
</feature>
<dbReference type="Gene3D" id="3.30.70.270">
    <property type="match status" value="1"/>
</dbReference>
<evidence type="ECO:0000259" key="3">
    <source>
        <dbReference type="PROSITE" id="PS50887"/>
    </source>
</evidence>
<dbReference type="SMART" id="SM00267">
    <property type="entry name" value="GGDEF"/>
    <property type="match status" value="1"/>
</dbReference>
<dbReference type="SUPFAM" id="SSF55073">
    <property type="entry name" value="Nucleotide cyclase"/>
    <property type="match status" value="1"/>
</dbReference>
<evidence type="ECO:0000256" key="1">
    <source>
        <dbReference type="PROSITE-ProRule" id="PRU00169"/>
    </source>
</evidence>
<accession>A0A1D7QS18</accession>
<dbReference type="PANTHER" id="PTHR45138">
    <property type="entry name" value="REGULATORY COMPONENTS OF SENSORY TRANSDUCTION SYSTEM"/>
    <property type="match status" value="1"/>
</dbReference>